<keyword evidence="1" id="KW-0812">Transmembrane</keyword>
<keyword evidence="1" id="KW-1133">Transmembrane helix</keyword>
<keyword evidence="1" id="KW-0472">Membrane</keyword>
<feature type="transmembrane region" description="Helical" evidence="1">
    <location>
        <begin position="60"/>
        <end position="85"/>
    </location>
</feature>
<reference evidence="2" key="1">
    <citation type="submission" date="2022-11" db="EMBL/GenBank/DDBJ databases">
        <title>Centuries of genome instability and evolution in soft-shell clam transmissible cancer (bioRxiv).</title>
        <authorList>
            <person name="Hart S.F.M."/>
            <person name="Yonemitsu M.A."/>
            <person name="Giersch R.M."/>
            <person name="Beal B.F."/>
            <person name="Arriagada G."/>
            <person name="Davis B.W."/>
            <person name="Ostrander E.A."/>
            <person name="Goff S.P."/>
            <person name="Metzger M.J."/>
        </authorList>
    </citation>
    <scope>NUCLEOTIDE SEQUENCE</scope>
    <source>
        <strain evidence="2">MELC-2E11</strain>
        <tissue evidence="2">Siphon/mantle</tissue>
    </source>
</reference>
<evidence type="ECO:0008006" key="4">
    <source>
        <dbReference type="Google" id="ProtNLM"/>
    </source>
</evidence>
<accession>A0ABY7E7L0</accession>
<evidence type="ECO:0000313" key="2">
    <source>
        <dbReference type="EMBL" id="WAR05189.1"/>
    </source>
</evidence>
<protein>
    <recommendedName>
        <fullName evidence="4">Tetraspanin</fullName>
    </recommendedName>
</protein>
<evidence type="ECO:0000256" key="1">
    <source>
        <dbReference type="SAM" id="Phobius"/>
    </source>
</evidence>
<dbReference type="Proteomes" id="UP001164746">
    <property type="component" value="Chromosome 5"/>
</dbReference>
<name>A0ABY7E7L0_MYAAR</name>
<organism evidence="2 3">
    <name type="scientific">Mya arenaria</name>
    <name type="common">Soft-shell clam</name>
    <dbReference type="NCBI Taxonomy" id="6604"/>
    <lineage>
        <taxon>Eukaryota</taxon>
        <taxon>Metazoa</taxon>
        <taxon>Spiralia</taxon>
        <taxon>Lophotrochozoa</taxon>
        <taxon>Mollusca</taxon>
        <taxon>Bivalvia</taxon>
        <taxon>Autobranchia</taxon>
        <taxon>Heteroconchia</taxon>
        <taxon>Euheterodonta</taxon>
        <taxon>Imparidentia</taxon>
        <taxon>Neoheterodontei</taxon>
        <taxon>Myida</taxon>
        <taxon>Myoidea</taxon>
        <taxon>Myidae</taxon>
        <taxon>Mya</taxon>
    </lineage>
</organism>
<keyword evidence="3" id="KW-1185">Reference proteome</keyword>
<gene>
    <name evidence="2" type="ORF">MAR_020558</name>
</gene>
<feature type="transmembrane region" description="Helical" evidence="1">
    <location>
        <begin position="12"/>
        <end position="40"/>
    </location>
</feature>
<dbReference type="EMBL" id="CP111016">
    <property type="protein sequence ID" value="WAR05189.1"/>
    <property type="molecule type" value="Genomic_DNA"/>
</dbReference>
<evidence type="ECO:0000313" key="3">
    <source>
        <dbReference type="Proteomes" id="UP001164746"/>
    </source>
</evidence>
<proteinExistence type="predicted"/>
<sequence>MSCARHSPKLVLLVLNFLLFVSAVTFLVTGLWLLVITGLFETDIKRLLDTIEYDGVKIGTFLFSATLLFIIAGGVLLFVAVFGAVTAWKKVKGCLVVSSDWLEGQLLKQLEGYQGPTATDQTSKSFNQLFMKVLAVILACLTLDRAKNRIQHVDAVVKNKFNVTKTKALGGKKF</sequence>